<proteinExistence type="predicted"/>
<evidence type="ECO:0000313" key="1">
    <source>
        <dbReference type="EMBL" id="QJI00117.1"/>
    </source>
</evidence>
<protein>
    <submittedName>
        <fullName evidence="1">Uncharacterized protein</fullName>
    </submittedName>
</protein>
<organism evidence="1">
    <name type="scientific">viral metagenome</name>
    <dbReference type="NCBI Taxonomy" id="1070528"/>
    <lineage>
        <taxon>unclassified sequences</taxon>
        <taxon>metagenomes</taxon>
        <taxon>organismal metagenomes</taxon>
    </lineage>
</organism>
<dbReference type="EMBL" id="MT144829">
    <property type="protein sequence ID" value="QJI00117.1"/>
    <property type="molecule type" value="Genomic_DNA"/>
</dbReference>
<name>A0A6M3XQQ0_9ZZZZ</name>
<gene>
    <name evidence="1" type="ORF">TM448B01829_0010</name>
</gene>
<reference evidence="1" key="1">
    <citation type="submission" date="2020-03" db="EMBL/GenBank/DDBJ databases">
        <title>The deep terrestrial virosphere.</title>
        <authorList>
            <person name="Holmfeldt K."/>
            <person name="Nilsson E."/>
            <person name="Simone D."/>
            <person name="Lopez-Fernandez M."/>
            <person name="Wu X."/>
            <person name="de Brujin I."/>
            <person name="Lundin D."/>
            <person name="Andersson A."/>
            <person name="Bertilsson S."/>
            <person name="Dopson M."/>
        </authorList>
    </citation>
    <scope>NUCLEOTIDE SEQUENCE</scope>
    <source>
        <strain evidence="1">TM448B01829</strain>
    </source>
</reference>
<dbReference type="AlphaFoldDB" id="A0A6M3XQQ0"/>
<accession>A0A6M3XQQ0</accession>
<sequence length="228" mass="25621">MSGNSTLLDLRTLLKRKLNAAAGDAFWSPGDLNAYLQEEFETYQRLAASKNAEFGRGSFDLTMPAETTEKDIPLSTIDPASILLVEDRTTYQPGPMVGFAESFEHINAVREQPSRSLHSFSSLCYVERVGDNVRFYLAPKSAESRSIRLHIQIGPIDFVSHDLMHSGLPDYVEKPLVLAAAVTARNQEQNWEAASAMDKELLKARKEMTRGLRSLNRNSPRIRDVYEE</sequence>